<reference evidence="4 5" key="1">
    <citation type="submission" date="2019-07" db="EMBL/GenBank/DDBJ databases">
        <title>Genomics analysis of Aphanomyces spp. identifies a new class of oomycete effector associated with host adaptation.</title>
        <authorList>
            <person name="Gaulin E."/>
        </authorList>
    </citation>
    <scope>NUCLEOTIDE SEQUENCE [LARGE SCALE GENOMIC DNA]</scope>
    <source>
        <strain evidence="4 5">ATCC 201684</strain>
    </source>
</reference>
<dbReference type="InterPro" id="IPR029072">
    <property type="entry name" value="YebC-like"/>
</dbReference>
<dbReference type="Gene3D" id="3.30.70.980">
    <property type="match status" value="2"/>
</dbReference>
<dbReference type="Proteomes" id="UP000481153">
    <property type="component" value="Unassembled WGS sequence"/>
</dbReference>
<evidence type="ECO:0000256" key="1">
    <source>
        <dbReference type="ARBA" id="ARBA00008724"/>
    </source>
</evidence>
<dbReference type="NCBIfam" id="TIGR01033">
    <property type="entry name" value="YebC/PmpR family DNA-binding transcriptional regulator"/>
    <property type="match status" value="1"/>
</dbReference>
<evidence type="ECO:0000259" key="2">
    <source>
        <dbReference type="Pfam" id="PF01709"/>
    </source>
</evidence>
<dbReference type="NCBIfam" id="NF009044">
    <property type="entry name" value="PRK12378.1"/>
    <property type="match status" value="1"/>
</dbReference>
<dbReference type="HAMAP" id="MF_00693">
    <property type="entry name" value="Transcrip_reg_TACO1"/>
    <property type="match status" value="1"/>
</dbReference>
<feature type="domain" description="TACO1/YebC-like second and third" evidence="2">
    <location>
        <begin position="105"/>
        <end position="264"/>
    </location>
</feature>
<dbReference type="Pfam" id="PF01709">
    <property type="entry name" value="Transcrip_reg"/>
    <property type="match status" value="1"/>
</dbReference>
<dbReference type="InterPro" id="IPR049083">
    <property type="entry name" value="TACO1_YebC_N"/>
</dbReference>
<dbReference type="Gene3D" id="1.10.10.200">
    <property type="match status" value="1"/>
</dbReference>
<proteinExistence type="inferred from homology"/>
<dbReference type="PANTHER" id="PTHR12532:SF0">
    <property type="entry name" value="TRANSLATIONAL ACTIVATOR OF CYTOCHROME C OXIDASE 1"/>
    <property type="match status" value="1"/>
</dbReference>
<dbReference type="AlphaFoldDB" id="A0A6G0WKI1"/>
<name>A0A6G0WKI1_9STRA</name>
<comment type="caution">
    <text evidence="4">The sequence shown here is derived from an EMBL/GenBank/DDBJ whole genome shotgun (WGS) entry which is preliminary data.</text>
</comment>
<dbReference type="VEuPathDB" id="FungiDB:AeMF1_019135"/>
<evidence type="ECO:0008006" key="6">
    <source>
        <dbReference type="Google" id="ProtNLM"/>
    </source>
</evidence>
<accession>A0A6G0WKI1</accession>
<evidence type="ECO:0000313" key="4">
    <source>
        <dbReference type="EMBL" id="KAF0727787.1"/>
    </source>
</evidence>
<sequence>MRIMLKSYLNRLSLGIPGVFAEQRRFMGRAPTIAGKKSATDAKKAVLFGKLGKEIAFVSKATNGDVNNIRLASVMIKAKTANMPRDKIEAAIKRGVDGKAGAVSETVLYEATGPNGSALMIEALTDNRKRTAPALRHLLTKHSGNLGASGSVAWMFERKGYLEVKQPEEASIEWNEDSIMNVAIEAGAEDMEFRDAIAQITCDVNDLAQVRSHLIDLGLHPHVCSLIYNPKEFVDLPEEHLEEFHNLLEALNDNEDVNEVFHNINE</sequence>
<protein>
    <recommendedName>
        <fullName evidence="6">Transcriptional regulatory protein</fullName>
    </recommendedName>
</protein>
<feature type="domain" description="TACO1/YebC-like N-terminal" evidence="3">
    <location>
        <begin position="32"/>
        <end position="96"/>
    </location>
</feature>
<gene>
    <name evidence="4" type="ORF">Ae201684_014224</name>
</gene>
<dbReference type="GO" id="GO:0005737">
    <property type="term" value="C:cytoplasm"/>
    <property type="evidence" value="ECO:0007669"/>
    <property type="project" value="UniProtKB-ARBA"/>
</dbReference>
<dbReference type="InterPro" id="IPR026564">
    <property type="entry name" value="Transcrip_reg_TACO1-like_dom3"/>
</dbReference>
<dbReference type="InterPro" id="IPR017856">
    <property type="entry name" value="Integrase-like_N"/>
</dbReference>
<evidence type="ECO:0000259" key="3">
    <source>
        <dbReference type="Pfam" id="PF20772"/>
    </source>
</evidence>
<dbReference type="Pfam" id="PF20772">
    <property type="entry name" value="TACO1_YebC_N"/>
    <property type="match status" value="1"/>
</dbReference>
<comment type="similarity">
    <text evidence="1">Belongs to the TACO1 family.</text>
</comment>
<dbReference type="InterPro" id="IPR002876">
    <property type="entry name" value="Transcrip_reg_TACO1-like"/>
</dbReference>
<dbReference type="SUPFAM" id="SSF75625">
    <property type="entry name" value="YebC-like"/>
    <property type="match status" value="1"/>
</dbReference>
<dbReference type="InterPro" id="IPR048300">
    <property type="entry name" value="TACO1_YebC-like_2nd/3rd_dom"/>
</dbReference>
<dbReference type="EMBL" id="VJMJ01000188">
    <property type="protein sequence ID" value="KAF0727787.1"/>
    <property type="molecule type" value="Genomic_DNA"/>
</dbReference>
<keyword evidence="5" id="KW-1185">Reference proteome</keyword>
<organism evidence="4 5">
    <name type="scientific">Aphanomyces euteiches</name>
    <dbReference type="NCBI Taxonomy" id="100861"/>
    <lineage>
        <taxon>Eukaryota</taxon>
        <taxon>Sar</taxon>
        <taxon>Stramenopiles</taxon>
        <taxon>Oomycota</taxon>
        <taxon>Saprolegniomycetes</taxon>
        <taxon>Saprolegniales</taxon>
        <taxon>Verrucalvaceae</taxon>
        <taxon>Aphanomyces</taxon>
    </lineage>
</organism>
<evidence type="ECO:0000313" key="5">
    <source>
        <dbReference type="Proteomes" id="UP000481153"/>
    </source>
</evidence>
<dbReference type="PANTHER" id="PTHR12532">
    <property type="entry name" value="TRANSLATIONAL ACTIVATOR OF CYTOCHROME C OXIDASE 1"/>
    <property type="match status" value="1"/>
</dbReference>